<keyword evidence="6 11" id="KW-0328">Glycosyltransferase</keyword>
<dbReference type="EC" id="2.4.1.182" evidence="2 10"/>
<keyword evidence="4" id="KW-0444">Lipid biosynthesis</keyword>
<keyword evidence="5" id="KW-0441">Lipid A biosynthesis</keyword>
<evidence type="ECO:0000256" key="3">
    <source>
        <dbReference type="ARBA" id="ARBA00020902"/>
    </source>
</evidence>
<dbReference type="HOGENOM" id="CLU_036577_0_0_10"/>
<dbReference type="RefSeq" id="WP_014799246.1">
    <property type="nucleotide sequence ID" value="NC_018018.1"/>
</dbReference>
<evidence type="ECO:0000256" key="4">
    <source>
        <dbReference type="ARBA" id="ARBA00022516"/>
    </source>
</evidence>
<evidence type="ECO:0000256" key="5">
    <source>
        <dbReference type="ARBA" id="ARBA00022556"/>
    </source>
</evidence>
<gene>
    <name evidence="11" type="ordered locus">Fleli_3501</name>
</gene>
<evidence type="ECO:0000256" key="10">
    <source>
        <dbReference type="NCBIfam" id="TIGR00215"/>
    </source>
</evidence>
<dbReference type="KEGG" id="fli:Fleli_3501"/>
<evidence type="ECO:0000256" key="9">
    <source>
        <dbReference type="ARBA" id="ARBA00048975"/>
    </source>
</evidence>
<accession>I4APD6</accession>
<protein>
    <recommendedName>
        <fullName evidence="3 10">Lipid-A-disaccharide synthase</fullName>
        <ecNumber evidence="2 10">2.4.1.182</ecNumber>
    </recommendedName>
</protein>
<dbReference type="NCBIfam" id="TIGR00215">
    <property type="entry name" value="lpxB"/>
    <property type="match status" value="1"/>
</dbReference>
<comment type="function">
    <text evidence="1">Condensation of UDP-2,3-diacylglucosamine and 2,3-diacylglucosamine-1-phosphate to form lipid A disaccharide, a precursor of lipid A, a phosphorylated glycolipid that anchors the lipopolysaccharide to the outer membrane of the cell.</text>
</comment>
<comment type="catalytic activity">
    <reaction evidence="9">
        <text>a lipid X + a UDP-2-N,3-O-bis[(3R)-3-hydroxyacyl]-alpha-D-glucosamine = a lipid A disaccharide + UDP + H(+)</text>
        <dbReference type="Rhea" id="RHEA:67828"/>
        <dbReference type="ChEBI" id="CHEBI:15378"/>
        <dbReference type="ChEBI" id="CHEBI:58223"/>
        <dbReference type="ChEBI" id="CHEBI:137748"/>
        <dbReference type="ChEBI" id="CHEBI:176338"/>
        <dbReference type="ChEBI" id="CHEBI:176343"/>
        <dbReference type="EC" id="2.4.1.182"/>
    </reaction>
</comment>
<proteinExistence type="predicted"/>
<keyword evidence="12" id="KW-1185">Reference proteome</keyword>
<evidence type="ECO:0000313" key="11">
    <source>
        <dbReference type="EMBL" id="AFM05821.1"/>
    </source>
</evidence>
<dbReference type="PATRIC" id="fig|880071.3.peg.3507"/>
<dbReference type="EMBL" id="CP003345">
    <property type="protein sequence ID" value="AFM05821.1"/>
    <property type="molecule type" value="Genomic_DNA"/>
</dbReference>
<dbReference type="GO" id="GO:0005543">
    <property type="term" value="F:phospholipid binding"/>
    <property type="evidence" value="ECO:0007669"/>
    <property type="project" value="TreeGrafter"/>
</dbReference>
<keyword evidence="8" id="KW-0443">Lipid metabolism</keyword>
<reference evidence="12" key="1">
    <citation type="submission" date="2012-06" db="EMBL/GenBank/DDBJ databases">
        <title>The complete genome of Flexibacter litoralis DSM 6794.</title>
        <authorList>
            <person name="Lucas S."/>
            <person name="Copeland A."/>
            <person name="Lapidus A."/>
            <person name="Glavina del Rio T."/>
            <person name="Dalin E."/>
            <person name="Tice H."/>
            <person name="Bruce D."/>
            <person name="Goodwin L."/>
            <person name="Pitluck S."/>
            <person name="Peters L."/>
            <person name="Ovchinnikova G."/>
            <person name="Lu M."/>
            <person name="Kyrpides N."/>
            <person name="Mavromatis K."/>
            <person name="Ivanova N."/>
            <person name="Brettin T."/>
            <person name="Detter J.C."/>
            <person name="Han C."/>
            <person name="Larimer F."/>
            <person name="Land M."/>
            <person name="Hauser L."/>
            <person name="Markowitz V."/>
            <person name="Cheng J.-F."/>
            <person name="Hugenholtz P."/>
            <person name="Woyke T."/>
            <person name="Wu D."/>
            <person name="Spring S."/>
            <person name="Lang E."/>
            <person name="Kopitz M."/>
            <person name="Brambilla E."/>
            <person name="Klenk H.-P."/>
            <person name="Eisen J.A."/>
        </authorList>
    </citation>
    <scope>NUCLEOTIDE SEQUENCE [LARGE SCALE GENOMIC DNA]</scope>
    <source>
        <strain evidence="12">ATCC 23117 / DSM 6794 / NBRC 15988 / NCIMB 1366 / Sio-4</strain>
    </source>
</reference>
<dbReference type="SUPFAM" id="SSF53756">
    <property type="entry name" value="UDP-Glycosyltransferase/glycogen phosphorylase"/>
    <property type="match status" value="1"/>
</dbReference>
<dbReference type="InterPro" id="IPR003835">
    <property type="entry name" value="Glyco_trans_19"/>
</dbReference>
<evidence type="ECO:0000256" key="8">
    <source>
        <dbReference type="ARBA" id="ARBA00023098"/>
    </source>
</evidence>
<dbReference type="GO" id="GO:0008915">
    <property type="term" value="F:lipid-A-disaccharide synthase activity"/>
    <property type="evidence" value="ECO:0007669"/>
    <property type="project" value="UniProtKB-UniRule"/>
</dbReference>
<evidence type="ECO:0000256" key="6">
    <source>
        <dbReference type="ARBA" id="ARBA00022676"/>
    </source>
</evidence>
<dbReference type="AlphaFoldDB" id="I4APD6"/>
<dbReference type="PANTHER" id="PTHR30372">
    <property type="entry name" value="LIPID-A-DISACCHARIDE SYNTHASE"/>
    <property type="match status" value="1"/>
</dbReference>
<dbReference type="GO" id="GO:0009245">
    <property type="term" value="P:lipid A biosynthetic process"/>
    <property type="evidence" value="ECO:0007669"/>
    <property type="project" value="UniProtKB-UniRule"/>
</dbReference>
<dbReference type="eggNOG" id="COG0763">
    <property type="taxonomic scope" value="Bacteria"/>
</dbReference>
<dbReference type="Proteomes" id="UP000006054">
    <property type="component" value="Chromosome"/>
</dbReference>
<evidence type="ECO:0000256" key="1">
    <source>
        <dbReference type="ARBA" id="ARBA00002056"/>
    </source>
</evidence>
<sequence>MRFYIIAGEKSGDLHASNLVNALKKEYPTATFRGFGGDLMENNGVELAKHYRETAFMGFFEVVQNLGTIRKLISFCKKDILEFKPDAVIFVDYPGFNLRIAKYLRNFYTKNSSIKTPKLFYYISPKLWAWNQSRAKQIKRNIDYMFSILPFEIEFYKQFNFDRITYVGNPLFDSIDNFNPNNQFLIENNLKVKDDELDDNSNQKIIALLAGSRKQEVKSLLPVMIEVVNKFKAKTDSINYKFVLAGVSSLDESLYDEAKANGIDVIFEQTYDLLSHADAAIVASGTATLETALFQIPQVVIYKVNAITYQIAKLVIKVKWVSLVNLIANKEIVKELLQHDANVSTISQELELLLDTKSERYNFMTKEYSKLKNQIQTEGVSIRTAQKIKEILG</sequence>
<dbReference type="GO" id="GO:0016020">
    <property type="term" value="C:membrane"/>
    <property type="evidence" value="ECO:0007669"/>
    <property type="project" value="GOC"/>
</dbReference>
<keyword evidence="7 11" id="KW-0808">Transferase</keyword>
<evidence type="ECO:0000256" key="7">
    <source>
        <dbReference type="ARBA" id="ARBA00022679"/>
    </source>
</evidence>
<name>I4APD6_BERLS</name>
<organism evidence="11 12">
    <name type="scientific">Bernardetia litoralis (strain ATCC 23117 / DSM 6794 / NBRC 15988 / NCIMB 1366 / Fx l1 / Sio-4)</name>
    <name type="common">Flexibacter litoralis</name>
    <dbReference type="NCBI Taxonomy" id="880071"/>
    <lineage>
        <taxon>Bacteria</taxon>
        <taxon>Pseudomonadati</taxon>
        <taxon>Bacteroidota</taxon>
        <taxon>Cytophagia</taxon>
        <taxon>Cytophagales</taxon>
        <taxon>Bernardetiaceae</taxon>
        <taxon>Bernardetia</taxon>
    </lineage>
</organism>
<dbReference type="OrthoDB" id="9801642at2"/>
<evidence type="ECO:0000313" key="12">
    <source>
        <dbReference type="Proteomes" id="UP000006054"/>
    </source>
</evidence>
<evidence type="ECO:0000256" key="2">
    <source>
        <dbReference type="ARBA" id="ARBA00012687"/>
    </source>
</evidence>
<dbReference type="STRING" id="880071.Fleli_3501"/>
<dbReference type="Pfam" id="PF02684">
    <property type="entry name" value="LpxB"/>
    <property type="match status" value="1"/>
</dbReference>
<dbReference type="PANTHER" id="PTHR30372:SF4">
    <property type="entry name" value="LIPID-A-DISACCHARIDE SYNTHASE, MITOCHONDRIAL-RELATED"/>
    <property type="match status" value="1"/>
</dbReference>